<organism evidence="7 8">
    <name type="scientific">Aphis craccivora</name>
    <name type="common">Cowpea aphid</name>
    <dbReference type="NCBI Taxonomy" id="307492"/>
    <lineage>
        <taxon>Eukaryota</taxon>
        <taxon>Metazoa</taxon>
        <taxon>Ecdysozoa</taxon>
        <taxon>Arthropoda</taxon>
        <taxon>Hexapoda</taxon>
        <taxon>Insecta</taxon>
        <taxon>Pterygota</taxon>
        <taxon>Neoptera</taxon>
        <taxon>Paraneoptera</taxon>
        <taxon>Hemiptera</taxon>
        <taxon>Sternorrhyncha</taxon>
        <taxon>Aphidomorpha</taxon>
        <taxon>Aphidoidea</taxon>
        <taxon>Aphididae</taxon>
        <taxon>Aphidini</taxon>
        <taxon>Aphis</taxon>
        <taxon>Aphis</taxon>
    </lineage>
</organism>
<keyword evidence="4 5" id="KW-0274">FAD</keyword>
<dbReference type="SUPFAM" id="SSF51905">
    <property type="entry name" value="FAD/NAD(P)-binding domain"/>
    <property type="match status" value="1"/>
</dbReference>
<name>A0A6G0YEX0_APHCR</name>
<feature type="binding site" evidence="5">
    <location>
        <position position="111"/>
    </location>
    <ligand>
        <name>FAD</name>
        <dbReference type="ChEBI" id="CHEBI:57692"/>
    </ligand>
</feature>
<evidence type="ECO:0000256" key="5">
    <source>
        <dbReference type="PIRSR" id="PIRSR000137-2"/>
    </source>
</evidence>
<feature type="domain" description="Glucose-methanol-choline oxidoreductase N-terminal" evidence="6">
    <location>
        <begin position="287"/>
        <end position="301"/>
    </location>
</feature>
<dbReference type="GO" id="GO:0050660">
    <property type="term" value="F:flavin adenine dinucleotide binding"/>
    <property type="evidence" value="ECO:0007669"/>
    <property type="project" value="InterPro"/>
</dbReference>
<dbReference type="GO" id="GO:0016614">
    <property type="term" value="F:oxidoreductase activity, acting on CH-OH group of donors"/>
    <property type="evidence" value="ECO:0007669"/>
    <property type="project" value="InterPro"/>
</dbReference>
<dbReference type="PROSITE" id="PS00624">
    <property type="entry name" value="GMC_OXRED_2"/>
    <property type="match status" value="1"/>
</dbReference>
<evidence type="ECO:0000256" key="2">
    <source>
        <dbReference type="ARBA" id="ARBA00010790"/>
    </source>
</evidence>
<accession>A0A6G0YEX0</accession>
<dbReference type="InterPro" id="IPR000172">
    <property type="entry name" value="GMC_OxRdtase_N"/>
</dbReference>
<dbReference type="OrthoDB" id="269227at2759"/>
<keyword evidence="8" id="KW-1185">Reference proteome</keyword>
<sequence>MVCVLQGYHAIIYPSDYAYMLCEDPTQVTFNFIVVGGGSAGATVAARLSEIPEWKVLLLEAGSDPPEQTENPLLWNFNLRTKCDWTFFSEKNPLLFKGMEHERCIISRGLVLGGSSSINAMIHLRGTVEDFRQWKNKYGCYGWDYEDVLPYFKKSEDFVDLSRFDPEIHSVGGMLTVTPLTTFDPAYSVIAEAEQSIHLVEMNDFNRKEPVIGYGNFDSTTRNGRRCSTLKAFLMPASNRPNLYVAKNTIVTKIIIVDGVAVGVEFKCSSGEIKSVFCTNEVVLCAGPIKSPQLLMLSGIGPREHLNEHGIHCINDLPVGLNLQDHMSIPALVFTDRKCRPIEDIKKESSDLLKKEMSLFSKNISTLGLSKLMTFYKSNDDLVYPDLQIIKFRVPLNATNSFPNRINLFTNMFGYSKEVTNVYDELNLLSDIIVMAPIILQPLSTGRIKLKSVNPLDDPSIILDYLTHEEEIETLLKGIEFVVKLSKTKSIIDAGLVLEELKLPNCADYVWKTRDYWICVIQNLAAPFYHVASGCRMGPEDDPCTVVNPKLRVKGVIGLRLIDSSIMPKIVSANTNAATIMLAEKGSDIIKECYGVEEKDFSVLSILEDDVSKRSNFKQTLKRYIFLK</sequence>
<dbReference type="Gene3D" id="3.50.50.60">
    <property type="entry name" value="FAD/NAD(P)-binding domain"/>
    <property type="match status" value="1"/>
</dbReference>
<comment type="cofactor">
    <cofactor evidence="1 5">
        <name>FAD</name>
        <dbReference type="ChEBI" id="CHEBI:57692"/>
    </cofactor>
</comment>
<evidence type="ECO:0000256" key="1">
    <source>
        <dbReference type="ARBA" id="ARBA00001974"/>
    </source>
</evidence>
<dbReference type="Pfam" id="PF05199">
    <property type="entry name" value="GMC_oxred_C"/>
    <property type="match status" value="1"/>
</dbReference>
<proteinExistence type="inferred from homology"/>
<evidence type="ECO:0000259" key="6">
    <source>
        <dbReference type="PROSITE" id="PS00624"/>
    </source>
</evidence>
<dbReference type="SUPFAM" id="SSF54373">
    <property type="entry name" value="FAD-linked reductases, C-terminal domain"/>
    <property type="match status" value="1"/>
</dbReference>
<protein>
    <submittedName>
        <fullName evidence="7">Glucose dehydrogenase</fullName>
    </submittedName>
</protein>
<dbReference type="EMBL" id="VUJU01004428">
    <property type="protein sequence ID" value="KAF0754364.1"/>
    <property type="molecule type" value="Genomic_DNA"/>
</dbReference>
<dbReference type="InterPro" id="IPR007867">
    <property type="entry name" value="GMC_OxRtase_C"/>
</dbReference>
<dbReference type="Pfam" id="PF00732">
    <property type="entry name" value="GMC_oxred_N"/>
    <property type="match status" value="1"/>
</dbReference>
<keyword evidence="3" id="KW-0285">Flavoprotein</keyword>
<dbReference type="Proteomes" id="UP000478052">
    <property type="component" value="Unassembled WGS sequence"/>
</dbReference>
<dbReference type="InterPro" id="IPR012132">
    <property type="entry name" value="GMC_OxRdtase"/>
</dbReference>
<dbReference type="AlphaFoldDB" id="A0A6G0YEX0"/>
<dbReference type="PANTHER" id="PTHR11552:SF147">
    <property type="entry name" value="CHOLINE DEHYDROGENASE, MITOCHONDRIAL"/>
    <property type="match status" value="1"/>
</dbReference>
<feature type="binding site" evidence="5">
    <location>
        <position position="251"/>
    </location>
    <ligand>
        <name>FAD</name>
        <dbReference type="ChEBI" id="CHEBI:57692"/>
    </ligand>
</feature>
<evidence type="ECO:0000256" key="3">
    <source>
        <dbReference type="ARBA" id="ARBA00022630"/>
    </source>
</evidence>
<dbReference type="Gene3D" id="3.30.560.10">
    <property type="entry name" value="Glucose Oxidase, domain 3"/>
    <property type="match status" value="1"/>
</dbReference>
<gene>
    <name evidence="7" type="ORF">FWK35_00021040</name>
</gene>
<reference evidence="7 8" key="1">
    <citation type="submission" date="2019-08" db="EMBL/GenBank/DDBJ databases">
        <title>Whole genome of Aphis craccivora.</title>
        <authorList>
            <person name="Voronova N.V."/>
            <person name="Shulinski R.S."/>
            <person name="Bandarenka Y.V."/>
            <person name="Zhorov D.G."/>
            <person name="Warner D."/>
        </authorList>
    </citation>
    <scope>NUCLEOTIDE SEQUENCE [LARGE SCALE GENOMIC DNA]</scope>
    <source>
        <strain evidence="7">180601</strain>
        <tissue evidence="7">Whole Body</tissue>
    </source>
</reference>
<dbReference type="InterPro" id="IPR036188">
    <property type="entry name" value="FAD/NAD-bd_sf"/>
</dbReference>
<dbReference type="PIRSF" id="PIRSF000137">
    <property type="entry name" value="Alcohol_oxidase"/>
    <property type="match status" value="1"/>
</dbReference>
<evidence type="ECO:0000313" key="7">
    <source>
        <dbReference type="EMBL" id="KAF0754364.1"/>
    </source>
</evidence>
<evidence type="ECO:0000256" key="4">
    <source>
        <dbReference type="ARBA" id="ARBA00022827"/>
    </source>
</evidence>
<comment type="similarity">
    <text evidence="2">Belongs to the GMC oxidoreductase family.</text>
</comment>
<evidence type="ECO:0000313" key="8">
    <source>
        <dbReference type="Proteomes" id="UP000478052"/>
    </source>
</evidence>
<dbReference type="PANTHER" id="PTHR11552">
    <property type="entry name" value="GLUCOSE-METHANOL-CHOLINE GMC OXIDOREDUCTASE"/>
    <property type="match status" value="1"/>
</dbReference>
<comment type="caution">
    <text evidence="7">The sequence shown here is derived from an EMBL/GenBank/DDBJ whole genome shotgun (WGS) entry which is preliminary data.</text>
</comment>